<feature type="region of interest" description="Disordered" evidence="1">
    <location>
        <begin position="1"/>
        <end position="63"/>
    </location>
</feature>
<keyword evidence="3" id="KW-1185">Reference proteome</keyword>
<evidence type="ECO:0000313" key="3">
    <source>
        <dbReference type="Proteomes" id="UP000016933"/>
    </source>
</evidence>
<dbReference type="eggNOG" id="ENOG502R9FB">
    <property type="taxonomic scope" value="Eukaryota"/>
</dbReference>
<name>N1PP67_DOTSN</name>
<dbReference type="EMBL" id="KB446538">
    <property type="protein sequence ID" value="EME45216.1"/>
    <property type="molecule type" value="Genomic_DNA"/>
</dbReference>
<proteinExistence type="predicted"/>
<feature type="compositionally biased region" description="Basic and acidic residues" evidence="1">
    <location>
        <begin position="39"/>
        <end position="48"/>
    </location>
</feature>
<evidence type="ECO:0000256" key="1">
    <source>
        <dbReference type="SAM" id="MobiDB-lite"/>
    </source>
</evidence>
<protein>
    <submittedName>
        <fullName evidence="2">Uncharacterized protein</fullName>
    </submittedName>
</protein>
<organism evidence="2 3">
    <name type="scientific">Dothistroma septosporum (strain NZE10 / CBS 128990)</name>
    <name type="common">Red band needle blight fungus</name>
    <name type="synonym">Mycosphaerella pini</name>
    <dbReference type="NCBI Taxonomy" id="675120"/>
    <lineage>
        <taxon>Eukaryota</taxon>
        <taxon>Fungi</taxon>
        <taxon>Dikarya</taxon>
        <taxon>Ascomycota</taxon>
        <taxon>Pezizomycotina</taxon>
        <taxon>Dothideomycetes</taxon>
        <taxon>Dothideomycetidae</taxon>
        <taxon>Mycosphaerellales</taxon>
        <taxon>Mycosphaerellaceae</taxon>
        <taxon>Dothistroma</taxon>
    </lineage>
</organism>
<accession>N1PP67</accession>
<evidence type="ECO:0000313" key="2">
    <source>
        <dbReference type="EMBL" id="EME45216.1"/>
    </source>
</evidence>
<reference evidence="3" key="1">
    <citation type="journal article" date="2012" name="PLoS Genet.">
        <title>The genomes of the fungal plant pathogens Cladosporium fulvum and Dothistroma septosporum reveal adaptation to different hosts and lifestyles but also signatures of common ancestry.</title>
        <authorList>
            <person name="de Wit P.J.G.M."/>
            <person name="van der Burgt A."/>
            <person name="Oekmen B."/>
            <person name="Stergiopoulos I."/>
            <person name="Abd-Elsalam K.A."/>
            <person name="Aerts A.L."/>
            <person name="Bahkali A.H."/>
            <person name="Beenen H.G."/>
            <person name="Chettri P."/>
            <person name="Cox M.P."/>
            <person name="Datema E."/>
            <person name="de Vries R.P."/>
            <person name="Dhillon B."/>
            <person name="Ganley A.R."/>
            <person name="Griffiths S.A."/>
            <person name="Guo Y."/>
            <person name="Hamelin R.C."/>
            <person name="Henrissat B."/>
            <person name="Kabir M.S."/>
            <person name="Jashni M.K."/>
            <person name="Kema G."/>
            <person name="Klaubauf S."/>
            <person name="Lapidus A."/>
            <person name="Levasseur A."/>
            <person name="Lindquist E."/>
            <person name="Mehrabi R."/>
            <person name="Ohm R.A."/>
            <person name="Owen T.J."/>
            <person name="Salamov A."/>
            <person name="Schwelm A."/>
            <person name="Schijlen E."/>
            <person name="Sun H."/>
            <person name="van den Burg H.A."/>
            <person name="van Ham R.C.H.J."/>
            <person name="Zhang S."/>
            <person name="Goodwin S.B."/>
            <person name="Grigoriev I.V."/>
            <person name="Collemare J."/>
            <person name="Bradshaw R.E."/>
        </authorList>
    </citation>
    <scope>NUCLEOTIDE SEQUENCE [LARGE SCALE GENOMIC DNA]</scope>
    <source>
        <strain evidence="3">NZE10 / CBS 128990</strain>
    </source>
</reference>
<gene>
    <name evidence="2" type="ORF">DOTSEDRAFT_71058</name>
</gene>
<feature type="non-terminal residue" evidence="2">
    <location>
        <position position="130"/>
    </location>
</feature>
<dbReference type="Proteomes" id="UP000016933">
    <property type="component" value="Unassembled WGS sequence"/>
</dbReference>
<sequence length="130" mass="14717">MDGARDSTSATSVDRVLNPDGVDPATAEHTIYRDPYTGHQREIWKPGDGDGEQTTDYHDRVGPPLPLEQRWRLFQSDIGKLTIKNQPPRFVMLDDRAASDVLESDIQRAKLIQNWPHDFGGPGKIRARRL</sequence>
<dbReference type="HOGENOM" id="CLU_1943102_0_0_1"/>
<dbReference type="AlphaFoldDB" id="N1PP67"/>
<dbReference type="OrthoDB" id="3650389at2759"/>
<reference evidence="2 3" key="2">
    <citation type="journal article" date="2012" name="PLoS Pathog.">
        <title>Diverse lifestyles and strategies of plant pathogenesis encoded in the genomes of eighteen Dothideomycetes fungi.</title>
        <authorList>
            <person name="Ohm R.A."/>
            <person name="Feau N."/>
            <person name="Henrissat B."/>
            <person name="Schoch C.L."/>
            <person name="Horwitz B.A."/>
            <person name="Barry K.W."/>
            <person name="Condon B.J."/>
            <person name="Copeland A.C."/>
            <person name="Dhillon B."/>
            <person name="Glaser F."/>
            <person name="Hesse C.N."/>
            <person name="Kosti I."/>
            <person name="LaButti K."/>
            <person name="Lindquist E.A."/>
            <person name="Lucas S."/>
            <person name="Salamov A.A."/>
            <person name="Bradshaw R.E."/>
            <person name="Ciuffetti L."/>
            <person name="Hamelin R.C."/>
            <person name="Kema G.H.J."/>
            <person name="Lawrence C."/>
            <person name="Scott J.A."/>
            <person name="Spatafora J.W."/>
            <person name="Turgeon B.G."/>
            <person name="de Wit P.J.G.M."/>
            <person name="Zhong S."/>
            <person name="Goodwin S.B."/>
            <person name="Grigoriev I.V."/>
        </authorList>
    </citation>
    <scope>NUCLEOTIDE SEQUENCE [LARGE SCALE GENOMIC DNA]</scope>
    <source>
        <strain evidence="3">NZE10 / CBS 128990</strain>
    </source>
</reference>
<feature type="compositionally biased region" description="Polar residues" evidence="1">
    <location>
        <begin position="1"/>
        <end position="12"/>
    </location>
</feature>